<dbReference type="EMBL" id="PQFF01000543">
    <property type="protein sequence ID" value="RHZ45633.1"/>
    <property type="molecule type" value="Genomic_DNA"/>
</dbReference>
<keyword evidence="1" id="KW-0472">Membrane</keyword>
<comment type="caution">
    <text evidence="2">The sequence shown here is derived from an EMBL/GenBank/DDBJ whole genome shotgun (WGS) entry which is preliminary data.</text>
</comment>
<evidence type="ECO:0000256" key="1">
    <source>
        <dbReference type="SAM" id="Phobius"/>
    </source>
</evidence>
<keyword evidence="3" id="KW-1185">Reference proteome</keyword>
<feature type="transmembrane region" description="Helical" evidence="1">
    <location>
        <begin position="368"/>
        <end position="394"/>
    </location>
</feature>
<protein>
    <submittedName>
        <fullName evidence="2">Uncharacterized protein</fullName>
    </submittedName>
</protein>
<accession>A0A397G9P5</accession>
<organism evidence="2 3">
    <name type="scientific">Diversispora epigaea</name>
    <dbReference type="NCBI Taxonomy" id="1348612"/>
    <lineage>
        <taxon>Eukaryota</taxon>
        <taxon>Fungi</taxon>
        <taxon>Fungi incertae sedis</taxon>
        <taxon>Mucoromycota</taxon>
        <taxon>Glomeromycotina</taxon>
        <taxon>Glomeromycetes</taxon>
        <taxon>Diversisporales</taxon>
        <taxon>Diversisporaceae</taxon>
        <taxon>Diversispora</taxon>
    </lineage>
</organism>
<reference evidence="2 3" key="1">
    <citation type="submission" date="2018-08" db="EMBL/GenBank/DDBJ databases">
        <title>Genome and evolution of the arbuscular mycorrhizal fungus Diversispora epigaea (formerly Glomus versiforme) and its bacterial endosymbionts.</title>
        <authorList>
            <person name="Sun X."/>
            <person name="Fei Z."/>
            <person name="Harrison M."/>
        </authorList>
    </citation>
    <scope>NUCLEOTIDE SEQUENCE [LARGE SCALE GENOMIC DNA]</scope>
    <source>
        <strain evidence="2 3">IT104</strain>
    </source>
</reference>
<sequence>MSYSTEDDISIRLDNDQFVNSPNPNAFLELFQQILSQEGINPTQAPINNTNTNTPGRDTSNDLLNPYLSVSKEMREKLFGELFKLPGLCEQLIPWLGKTCCFLKCFEQQSFYSEDRSGDRYAAHLIGMTRYVLTSPYAASSSGFIEFYNNQPESNDFPIKDSVNGSQFSYPNTLFCYLLNISQEEHENEDVLFKDLVYSAFPCGRWKENKKKPPSPCNKEINLPLNKMKNLSLDFERSIYCNKHLELDEHKVMIFSYDGEYGPIILNYEHNLVAQSYGIETVGKEIIKTYTFLMKNKESKDLMIKYKLWINEEDDHGTVFNVLKVIGEKVGYSVLADKFFGLEKRLDSFRFRFQSEVRERRLYKPVDYYFIMFSVVLGLATLVQTITAIISLALQIKSL</sequence>
<proteinExistence type="predicted"/>
<dbReference type="AlphaFoldDB" id="A0A397G9P5"/>
<evidence type="ECO:0000313" key="2">
    <source>
        <dbReference type="EMBL" id="RHZ45633.1"/>
    </source>
</evidence>
<name>A0A397G9P5_9GLOM</name>
<dbReference type="Proteomes" id="UP000266861">
    <property type="component" value="Unassembled WGS sequence"/>
</dbReference>
<keyword evidence="1" id="KW-1133">Transmembrane helix</keyword>
<keyword evidence="1" id="KW-0812">Transmembrane</keyword>
<dbReference type="OrthoDB" id="2413278at2759"/>
<gene>
    <name evidence="2" type="ORF">Glove_668g13</name>
</gene>
<evidence type="ECO:0000313" key="3">
    <source>
        <dbReference type="Proteomes" id="UP000266861"/>
    </source>
</evidence>